<reference evidence="1 4" key="3">
    <citation type="submission" date="2018-07" db="EMBL/GenBank/DDBJ databases">
        <title>Leeuwenhoekiella genomics.</title>
        <authorList>
            <person name="Tahon G."/>
            <person name="Willems A."/>
        </authorList>
    </citation>
    <scope>NUCLEOTIDE SEQUENCE [LARGE SCALE GENOMIC DNA]</scope>
    <source>
        <strain evidence="1 4">LMG 24856</strain>
    </source>
</reference>
<protein>
    <submittedName>
        <fullName evidence="2">Uncharacterized protein</fullName>
    </submittedName>
</protein>
<evidence type="ECO:0000313" key="4">
    <source>
        <dbReference type="Proteomes" id="UP000290037"/>
    </source>
</evidence>
<dbReference type="Proteomes" id="UP000184240">
    <property type="component" value="Unassembled WGS sequence"/>
</dbReference>
<gene>
    <name evidence="1" type="ORF">DSM01_1313</name>
    <name evidence="2" type="ORF">SAMN04487999_2020</name>
</gene>
<proteinExistence type="predicted"/>
<evidence type="ECO:0000313" key="1">
    <source>
        <dbReference type="EMBL" id="RXG30563.1"/>
    </source>
</evidence>
<dbReference type="AlphaFoldDB" id="A0A1M5Y8I1"/>
<evidence type="ECO:0000313" key="2">
    <source>
        <dbReference type="EMBL" id="SHI08385.1"/>
    </source>
</evidence>
<dbReference type="EMBL" id="FQXT01000003">
    <property type="protein sequence ID" value="SHI08385.1"/>
    <property type="molecule type" value="Genomic_DNA"/>
</dbReference>
<sequence length="134" mass="16233">MTYHQDIANSLKSYVCNIENIGEEGVRPQNVNTYLDKANTILHIIDRQRPEDYRQLIEWLNQQGRNFGWSFPKNSDEDTFETEFWRLKDSIKRITQGMTLNERLYFFGYLDEYEKLRPIERSAREEIELKLFMK</sequence>
<evidence type="ECO:0000313" key="3">
    <source>
        <dbReference type="Proteomes" id="UP000184240"/>
    </source>
</evidence>
<dbReference type="Proteomes" id="UP000290037">
    <property type="component" value="Unassembled WGS sequence"/>
</dbReference>
<reference evidence="2" key="1">
    <citation type="submission" date="2016-11" db="EMBL/GenBank/DDBJ databases">
        <authorList>
            <person name="Jaros S."/>
            <person name="Januszkiewicz K."/>
            <person name="Wedrychowicz H."/>
        </authorList>
    </citation>
    <scope>NUCLEOTIDE SEQUENCE [LARGE SCALE GENOMIC DNA]</scope>
    <source>
        <strain evidence="2">DSM 19859</strain>
    </source>
</reference>
<accession>A0A1M5Y8I1</accession>
<name>A0A1M5Y8I1_9FLAO</name>
<keyword evidence="4" id="KW-1185">Reference proteome</keyword>
<dbReference type="EMBL" id="QOVN01000002">
    <property type="protein sequence ID" value="RXG30563.1"/>
    <property type="molecule type" value="Genomic_DNA"/>
</dbReference>
<organism evidence="2 3">
    <name type="scientific">Leeuwenhoekiella palythoae</name>
    <dbReference type="NCBI Taxonomy" id="573501"/>
    <lineage>
        <taxon>Bacteria</taxon>
        <taxon>Pseudomonadati</taxon>
        <taxon>Bacteroidota</taxon>
        <taxon>Flavobacteriia</taxon>
        <taxon>Flavobacteriales</taxon>
        <taxon>Flavobacteriaceae</taxon>
        <taxon>Leeuwenhoekiella</taxon>
    </lineage>
</organism>
<reference evidence="3" key="2">
    <citation type="submission" date="2016-11" db="EMBL/GenBank/DDBJ databases">
        <authorList>
            <person name="Varghese N."/>
            <person name="Submissions S."/>
        </authorList>
    </citation>
    <scope>NUCLEOTIDE SEQUENCE [LARGE SCALE GENOMIC DNA]</scope>
    <source>
        <strain evidence="3">DSM 19859</strain>
    </source>
</reference>